<dbReference type="RefSeq" id="XP_011399092.1">
    <property type="nucleotide sequence ID" value="XM_011400790.1"/>
</dbReference>
<feature type="region of interest" description="Disordered" evidence="1">
    <location>
        <begin position="1"/>
        <end position="38"/>
    </location>
</feature>
<evidence type="ECO:0000313" key="2">
    <source>
        <dbReference type="EMBL" id="KFM26196.1"/>
    </source>
</evidence>
<evidence type="ECO:0000256" key="1">
    <source>
        <dbReference type="SAM" id="MobiDB-lite"/>
    </source>
</evidence>
<protein>
    <submittedName>
        <fullName evidence="2">Uncharacterized protein</fullName>
    </submittedName>
</protein>
<keyword evidence="3" id="KW-1185">Reference proteome</keyword>
<dbReference type="AlphaFoldDB" id="A0A087SKE2"/>
<organism evidence="2 3">
    <name type="scientific">Auxenochlorella protothecoides</name>
    <name type="common">Green microalga</name>
    <name type="synonym">Chlorella protothecoides</name>
    <dbReference type="NCBI Taxonomy" id="3075"/>
    <lineage>
        <taxon>Eukaryota</taxon>
        <taxon>Viridiplantae</taxon>
        <taxon>Chlorophyta</taxon>
        <taxon>core chlorophytes</taxon>
        <taxon>Trebouxiophyceae</taxon>
        <taxon>Chlorellales</taxon>
        <taxon>Chlorellaceae</taxon>
        <taxon>Auxenochlorella</taxon>
    </lineage>
</organism>
<proteinExistence type="predicted"/>
<feature type="compositionally biased region" description="Basic and acidic residues" evidence="1">
    <location>
        <begin position="1"/>
        <end position="20"/>
    </location>
</feature>
<reference evidence="2 3" key="1">
    <citation type="journal article" date="2014" name="BMC Genomics">
        <title>Oil accumulation mechanisms of the oleaginous microalga Chlorella protothecoides revealed through its genome, transcriptomes, and proteomes.</title>
        <authorList>
            <person name="Gao C."/>
            <person name="Wang Y."/>
            <person name="Shen Y."/>
            <person name="Yan D."/>
            <person name="He X."/>
            <person name="Dai J."/>
            <person name="Wu Q."/>
        </authorList>
    </citation>
    <scope>NUCLEOTIDE SEQUENCE [LARGE SCALE GENOMIC DNA]</scope>
    <source>
        <strain evidence="2 3">0710</strain>
    </source>
</reference>
<gene>
    <name evidence="2" type="ORF">F751_4689</name>
</gene>
<name>A0A087SKE2_AUXPR</name>
<dbReference type="Proteomes" id="UP000028924">
    <property type="component" value="Unassembled WGS sequence"/>
</dbReference>
<dbReference type="EMBL" id="KL662127">
    <property type="protein sequence ID" value="KFM26196.1"/>
    <property type="molecule type" value="Genomic_DNA"/>
</dbReference>
<sequence length="60" mass="6775">MVSELHEPRAVLRERKRDARSSTQTTHSRTGGRMGPRIIPLARAGSVTMPRRTCLSRMQS</sequence>
<accession>A0A087SKE2</accession>
<evidence type="ECO:0000313" key="3">
    <source>
        <dbReference type="Proteomes" id="UP000028924"/>
    </source>
</evidence>
<dbReference type="GeneID" id="23616080"/>
<dbReference type="KEGG" id="apro:F751_4689"/>